<feature type="transmembrane region" description="Helical" evidence="19">
    <location>
        <begin position="21"/>
        <end position="43"/>
    </location>
</feature>
<evidence type="ECO:0000256" key="11">
    <source>
        <dbReference type="ARBA" id="ARBA00022967"/>
    </source>
</evidence>
<evidence type="ECO:0000256" key="12">
    <source>
        <dbReference type="ARBA" id="ARBA00022982"/>
    </source>
</evidence>
<keyword evidence="9 18" id="KW-0999">Mitochondrion inner membrane</keyword>
<dbReference type="Pfam" id="PF00116">
    <property type="entry name" value="COX2"/>
    <property type="match status" value="1"/>
</dbReference>
<dbReference type="GO" id="GO:0004129">
    <property type="term" value="F:cytochrome-c oxidase activity"/>
    <property type="evidence" value="ECO:0007669"/>
    <property type="project" value="UniProtKB-EC"/>
</dbReference>
<reference evidence="22" key="1">
    <citation type="journal article" date="2016" name="PLoS ONE">
        <title>Mitochondrial Genomes of Kinorhyncha: trnM Duplication and New Gene Orders within Animals.</title>
        <authorList>
            <person name="Popova O.V."/>
            <person name="Mikhailov K.V."/>
            <person name="Nikitin M.A."/>
            <person name="Logacheva M.D."/>
            <person name="Penin A.A."/>
            <person name="Muntyan M.S."/>
            <person name="Kedrova O.S."/>
            <person name="Petrov N.B."/>
            <person name="Panchin Y.V."/>
            <person name="Aleoshin V.V."/>
        </authorList>
    </citation>
    <scope>NUCLEOTIDE SEQUENCE</scope>
</reference>
<dbReference type="GO" id="GO:0042773">
    <property type="term" value="P:ATP synthesis coupled electron transport"/>
    <property type="evidence" value="ECO:0007669"/>
    <property type="project" value="TreeGrafter"/>
</dbReference>
<feature type="transmembrane region" description="Helical" evidence="19">
    <location>
        <begin position="63"/>
        <end position="85"/>
    </location>
</feature>
<evidence type="ECO:0000256" key="6">
    <source>
        <dbReference type="ARBA" id="ARBA00022660"/>
    </source>
</evidence>
<keyword evidence="5 18" id="KW-0813">Transport</keyword>
<dbReference type="PRINTS" id="PR01166">
    <property type="entry name" value="CYCOXIDASEII"/>
</dbReference>
<evidence type="ECO:0000256" key="17">
    <source>
        <dbReference type="ARBA" id="ARBA00049512"/>
    </source>
</evidence>
<evidence type="ECO:0000256" key="14">
    <source>
        <dbReference type="ARBA" id="ARBA00023008"/>
    </source>
</evidence>
<gene>
    <name evidence="22" type="primary">COX2</name>
</gene>
<dbReference type="SUPFAM" id="SSF81464">
    <property type="entry name" value="Cytochrome c oxidase subunit II-like, transmembrane region"/>
    <property type="match status" value="1"/>
</dbReference>
<evidence type="ECO:0000256" key="2">
    <source>
        <dbReference type="ARBA" id="ARBA00007866"/>
    </source>
</evidence>
<dbReference type="PROSITE" id="PS50999">
    <property type="entry name" value="COX2_TM"/>
    <property type="match status" value="1"/>
</dbReference>
<dbReference type="PROSITE" id="PS50857">
    <property type="entry name" value="COX2_CUA"/>
    <property type="match status" value="1"/>
</dbReference>
<dbReference type="Pfam" id="PF02790">
    <property type="entry name" value="COX2_TM"/>
    <property type="match status" value="1"/>
</dbReference>
<keyword evidence="12 18" id="KW-0249">Electron transport</keyword>
<keyword evidence="8 18" id="KW-0479">Metal-binding</keyword>
<accession>A0A1I9VTT5</accession>
<evidence type="ECO:0000256" key="5">
    <source>
        <dbReference type="ARBA" id="ARBA00022448"/>
    </source>
</evidence>
<evidence type="ECO:0000256" key="15">
    <source>
        <dbReference type="ARBA" id="ARBA00023128"/>
    </source>
</evidence>
<evidence type="ECO:0000256" key="4">
    <source>
        <dbReference type="ARBA" id="ARBA00015946"/>
    </source>
</evidence>
<keyword evidence="16 18" id="KW-0472">Membrane</keyword>
<evidence type="ECO:0000256" key="18">
    <source>
        <dbReference type="RuleBase" id="RU000457"/>
    </source>
</evidence>
<dbReference type="InterPro" id="IPR045187">
    <property type="entry name" value="CcO_II"/>
</dbReference>
<comment type="catalytic activity">
    <reaction evidence="17">
        <text>4 Fe(II)-[cytochrome c] + O2 + 8 H(+)(in) = 4 Fe(III)-[cytochrome c] + 2 H2O + 4 H(+)(out)</text>
        <dbReference type="Rhea" id="RHEA:11436"/>
        <dbReference type="Rhea" id="RHEA-COMP:10350"/>
        <dbReference type="Rhea" id="RHEA-COMP:14399"/>
        <dbReference type="ChEBI" id="CHEBI:15377"/>
        <dbReference type="ChEBI" id="CHEBI:15378"/>
        <dbReference type="ChEBI" id="CHEBI:15379"/>
        <dbReference type="ChEBI" id="CHEBI:29033"/>
        <dbReference type="ChEBI" id="CHEBI:29034"/>
        <dbReference type="EC" id="7.1.1.9"/>
    </reaction>
    <physiologicalReaction direction="left-to-right" evidence="17">
        <dbReference type="Rhea" id="RHEA:11437"/>
    </physiologicalReaction>
</comment>
<dbReference type="PROSITE" id="PS00078">
    <property type="entry name" value="COX2"/>
    <property type="match status" value="1"/>
</dbReference>
<dbReference type="InterPro" id="IPR002429">
    <property type="entry name" value="CcO_II-like_C"/>
</dbReference>
<keyword evidence="6 18" id="KW-0679">Respiratory chain</keyword>
<dbReference type="GeneID" id="30219910"/>
<dbReference type="SUPFAM" id="SSF49503">
    <property type="entry name" value="Cupredoxins"/>
    <property type="match status" value="1"/>
</dbReference>
<feature type="domain" description="Cytochrome oxidase subunit II transmembrane region profile" evidence="21">
    <location>
        <begin position="1"/>
        <end position="91"/>
    </location>
</feature>
<comment type="subunit">
    <text evidence="3">Component of the cytochrome c oxidase (complex IV, CIV), a multisubunit enzyme composed of a catalytic core of 3 subunits and several supernumerary subunits. The complex exists as a monomer or a dimer and forms supercomplexes (SCs) in the inner mitochondrial membrane with ubiquinol-cytochrome c oxidoreductase (cytochrome b-c1 complex, complex III, CIII).</text>
</comment>
<feature type="domain" description="Cytochrome oxidase subunit II copper A binding" evidence="20">
    <location>
        <begin position="92"/>
        <end position="228"/>
    </location>
</feature>
<sequence length="230" mass="26289">MLFYGGIWLQNPSTYICSNMVVFFNYLCLLITLISGLVGFWMWKTMVFNSGYRSFLDHEYLEIWWTTVPVLVMFLIGVPSIRILYMWDCQPGASMSLKIEGHQWYWEYEYAKMGLNFDSFMYNLSDFSAEESKDIFRLLEVDNRVVLPGEVSVRLLMSSLDVLHSWAVPSMGVKVDCIPGRLNSMRLSIPMSGVFYGQCSELCGVGHGVMPIVVEVVSCGEFEKFIGMTG</sequence>
<dbReference type="InterPro" id="IPR036257">
    <property type="entry name" value="Cyt_c_oxidase_su2_TM_sf"/>
</dbReference>
<keyword evidence="13 19" id="KW-1133">Transmembrane helix</keyword>
<dbReference type="InterPro" id="IPR001505">
    <property type="entry name" value="Copper_CuA"/>
</dbReference>
<evidence type="ECO:0000256" key="1">
    <source>
        <dbReference type="ARBA" id="ARBA00004448"/>
    </source>
</evidence>
<proteinExistence type="inferred from homology"/>
<comment type="subcellular location">
    <subcellularLocation>
        <location evidence="1 18">Mitochondrion inner membrane</location>
        <topology evidence="1 18">Multi-pass membrane protein</topology>
    </subcellularLocation>
</comment>
<evidence type="ECO:0000256" key="7">
    <source>
        <dbReference type="ARBA" id="ARBA00022692"/>
    </source>
</evidence>
<dbReference type="InterPro" id="IPR011759">
    <property type="entry name" value="Cyt_c_oxidase_su2_TM_dom"/>
</dbReference>
<keyword evidence="10" id="KW-0460">Magnesium</keyword>
<dbReference type="PANTHER" id="PTHR22888:SF9">
    <property type="entry name" value="CYTOCHROME C OXIDASE SUBUNIT 2"/>
    <property type="match status" value="1"/>
</dbReference>
<evidence type="ECO:0000256" key="9">
    <source>
        <dbReference type="ARBA" id="ARBA00022792"/>
    </source>
</evidence>
<keyword evidence="14 18" id="KW-0186">Copper</keyword>
<dbReference type="CTD" id="4513"/>
<comment type="cofactor">
    <cofactor evidence="18">
        <name>Cu cation</name>
        <dbReference type="ChEBI" id="CHEBI:23378"/>
    </cofactor>
    <text evidence="18">Binds a copper A center.</text>
</comment>
<dbReference type="RefSeq" id="YP_009318501.1">
    <property type="nucleotide sequence ID" value="NC_031872.1"/>
</dbReference>
<comment type="function">
    <text evidence="18">Component of the cytochrome c oxidase, the last enzyme in the mitochondrial electron transport chain which drives oxidative phosphorylation. The respiratory chain contains 3 multisubunit complexes succinate dehydrogenase (complex II, CII), ubiquinol-cytochrome c oxidoreductase (cytochrome b-c1 complex, complex III, CIII) and cytochrome c oxidase (complex IV, CIV), that cooperate to transfer electrons derived from NADH and succinate to molecular oxygen, creating an electrochemical gradient over the inner membrane that drives transmembrane transport and the ATP synthase. Cytochrome c oxidase is the component of the respiratory chain that catalyzes the reduction of oxygen to water. Electrons originating from reduced cytochrome c in the intermembrane space (IMS) are transferred via the dinuclear copper A center (CU(A)) of subunit 2 and heme A of subunit 1 to the active site in subunit 1, a binuclear center (BNC) formed by heme A3 and copper B (CU(B)). The BNC reduces molecular oxygen to 2 water molecules using 4 electrons from cytochrome c in the IMS and 4 protons from the mitochondrial matrix.</text>
</comment>
<evidence type="ECO:0000256" key="10">
    <source>
        <dbReference type="ARBA" id="ARBA00022842"/>
    </source>
</evidence>
<dbReference type="EMBL" id="KU975551">
    <property type="protein sequence ID" value="APA17408.1"/>
    <property type="molecule type" value="Genomic_DNA"/>
</dbReference>
<dbReference type="GO" id="GO:0005507">
    <property type="term" value="F:copper ion binding"/>
    <property type="evidence" value="ECO:0007669"/>
    <property type="project" value="InterPro"/>
</dbReference>
<keyword evidence="15 18" id="KW-0496">Mitochondrion</keyword>
<protein>
    <recommendedName>
        <fullName evidence="4 18">Cytochrome c oxidase subunit 2</fullName>
    </recommendedName>
</protein>
<evidence type="ECO:0000256" key="19">
    <source>
        <dbReference type="SAM" id="Phobius"/>
    </source>
</evidence>
<evidence type="ECO:0000256" key="3">
    <source>
        <dbReference type="ARBA" id="ARBA00011164"/>
    </source>
</evidence>
<evidence type="ECO:0000259" key="20">
    <source>
        <dbReference type="PROSITE" id="PS50857"/>
    </source>
</evidence>
<dbReference type="Gene3D" id="2.60.40.420">
    <property type="entry name" value="Cupredoxins - blue copper proteins"/>
    <property type="match status" value="1"/>
</dbReference>
<keyword evidence="7 18" id="KW-0812">Transmembrane</keyword>
<organism evidence="22">
    <name type="scientific">Setaphyes kielensis</name>
    <dbReference type="NCBI Taxonomy" id="3298910"/>
    <lineage>
        <taxon>Eukaryota</taxon>
        <taxon>Metazoa</taxon>
        <taxon>Ecdysozoa</taxon>
        <taxon>Scalidophora</taxon>
        <taxon>Kinorhyncha</taxon>
        <taxon>Allomalorhagida</taxon>
        <taxon>Pycnophyidae</taxon>
        <taxon>Setaphyes</taxon>
    </lineage>
</organism>
<name>A0A1I9VTT5_9BILA</name>
<dbReference type="InterPro" id="IPR008972">
    <property type="entry name" value="Cupredoxin"/>
</dbReference>
<geneLocation type="mitochondrion" evidence="22"/>
<comment type="similarity">
    <text evidence="2 18">Belongs to the cytochrome c oxidase subunit 2 family.</text>
</comment>
<evidence type="ECO:0000313" key="22">
    <source>
        <dbReference type="EMBL" id="APA17408.1"/>
    </source>
</evidence>
<evidence type="ECO:0000256" key="8">
    <source>
        <dbReference type="ARBA" id="ARBA00022723"/>
    </source>
</evidence>
<evidence type="ECO:0000256" key="16">
    <source>
        <dbReference type="ARBA" id="ARBA00023136"/>
    </source>
</evidence>
<dbReference type="GO" id="GO:0005743">
    <property type="term" value="C:mitochondrial inner membrane"/>
    <property type="evidence" value="ECO:0007669"/>
    <property type="project" value="UniProtKB-SubCell"/>
</dbReference>
<evidence type="ECO:0000256" key="13">
    <source>
        <dbReference type="ARBA" id="ARBA00022989"/>
    </source>
</evidence>
<dbReference type="Gene3D" id="1.10.287.90">
    <property type="match status" value="1"/>
</dbReference>
<evidence type="ECO:0000259" key="21">
    <source>
        <dbReference type="PROSITE" id="PS50999"/>
    </source>
</evidence>
<dbReference type="PANTHER" id="PTHR22888">
    <property type="entry name" value="CYTOCHROME C OXIDASE, SUBUNIT II"/>
    <property type="match status" value="1"/>
</dbReference>
<keyword evidence="11" id="KW-1278">Translocase</keyword>
<dbReference type="AlphaFoldDB" id="A0A1I9VTT5"/>